<accession>A0A7G1Q9Q7</accession>
<proteinExistence type="predicted"/>
<protein>
    <submittedName>
        <fullName evidence="1">Uncharacterized protein</fullName>
    </submittedName>
</protein>
<dbReference type="Proteomes" id="UP000516072">
    <property type="component" value="Chromosome"/>
</dbReference>
<evidence type="ECO:0000313" key="2">
    <source>
        <dbReference type="Proteomes" id="UP000516072"/>
    </source>
</evidence>
<keyword evidence="2" id="KW-1185">Reference proteome</keyword>
<organism evidence="1 2">
    <name type="scientific">Candidatus Nitrosacidococcus tergens</name>
    <dbReference type="NCBI Taxonomy" id="553981"/>
    <lineage>
        <taxon>Bacteria</taxon>
        <taxon>Pseudomonadati</taxon>
        <taxon>Pseudomonadota</taxon>
        <taxon>Gammaproteobacteria</taxon>
        <taxon>Chromatiales</taxon>
        <taxon>Chromatiaceae</taxon>
        <taxon>Candidatus Nitrosacidococcus</taxon>
    </lineage>
</organism>
<gene>
    <name evidence="1" type="ORF">NSCAC_0690</name>
</gene>
<sequence length="56" mass="6195">MQMNVMCQQQHLTDVLGIVALAHAVGSPVLFNDLLEQADHSAGRLKFKFTLDQDKA</sequence>
<dbReference type="EMBL" id="LR778175">
    <property type="protein sequence ID" value="CAB1275487.1"/>
    <property type="molecule type" value="Genomic_DNA"/>
</dbReference>
<name>A0A7G1Q9Q7_9GAMM</name>
<evidence type="ECO:0000313" key="1">
    <source>
        <dbReference type="EMBL" id="CAB1275487.1"/>
    </source>
</evidence>
<dbReference type="AlphaFoldDB" id="A0A7G1Q9Q7"/>
<dbReference type="KEGG" id="ntg:NSCAC_0690"/>
<reference evidence="1 2" key="1">
    <citation type="submission" date="2020-03" db="EMBL/GenBank/DDBJ databases">
        <authorList>
            <person name="Picone N."/>
        </authorList>
    </citation>
    <scope>NUCLEOTIDE SEQUENCE [LARGE SCALE GENOMIC DNA]</scope>
    <source>
        <strain evidence="1">NSCAC1</strain>
    </source>
</reference>